<protein>
    <submittedName>
        <fullName evidence="2">SGNH domain-containing protein</fullName>
    </submittedName>
</protein>
<dbReference type="Proteomes" id="UP000887576">
    <property type="component" value="Unplaced"/>
</dbReference>
<sequence length="244" mass="27923">MTGKCLVTYPNNGKRIGILAGNSYMSRHANVIIKALLASKNGKEFGKFYVLSQASCPIFETAYPPFDFCPFKNRTLFSFVETVKPDVFITVNRLDNVDTTWANNLDNDTKTLQIKKDILDFSKFTKHFIHIQPHFTSGEDNPEIAANNLAYKLSINESPQNITRTRISVENEVISTWTKVKHAAKSCKNCKLIEILDLFCDSNVCKLYDPTTRYAYFCDGVHFTEYGVSFLFDRLKSEFDKLEF</sequence>
<name>A0AC34RN73_9BILA</name>
<dbReference type="WBParaSite" id="JU765_v2.g8331.t1">
    <property type="protein sequence ID" value="JU765_v2.g8331.t1"/>
    <property type="gene ID" value="JU765_v2.g8331"/>
</dbReference>
<reference evidence="2" key="1">
    <citation type="submission" date="2022-11" db="UniProtKB">
        <authorList>
            <consortium name="WormBaseParasite"/>
        </authorList>
    </citation>
    <scope>IDENTIFICATION</scope>
</reference>
<organism evidence="1 2">
    <name type="scientific">Panagrolaimus sp. JU765</name>
    <dbReference type="NCBI Taxonomy" id="591449"/>
    <lineage>
        <taxon>Eukaryota</taxon>
        <taxon>Metazoa</taxon>
        <taxon>Ecdysozoa</taxon>
        <taxon>Nematoda</taxon>
        <taxon>Chromadorea</taxon>
        <taxon>Rhabditida</taxon>
        <taxon>Tylenchina</taxon>
        <taxon>Panagrolaimomorpha</taxon>
        <taxon>Panagrolaimoidea</taxon>
        <taxon>Panagrolaimidae</taxon>
        <taxon>Panagrolaimus</taxon>
    </lineage>
</organism>
<proteinExistence type="predicted"/>
<accession>A0AC34RN73</accession>
<evidence type="ECO:0000313" key="1">
    <source>
        <dbReference type="Proteomes" id="UP000887576"/>
    </source>
</evidence>
<evidence type="ECO:0000313" key="2">
    <source>
        <dbReference type="WBParaSite" id="JU765_v2.g8331.t1"/>
    </source>
</evidence>